<protein>
    <submittedName>
        <fullName evidence="1">Uncharacterized protein</fullName>
    </submittedName>
</protein>
<sequence>IHPITLELVNKELSVGLEFPENIRAEHSLKHGKPFL</sequence>
<evidence type="ECO:0000313" key="1">
    <source>
        <dbReference type="EMBL" id="GAG34782.1"/>
    </source>
</evidence>
<comment type="caution">
    <text evidence="1">The sequence shown here is derived from an EMBL/GenBank/DDBJ whole genome shotgun (WGS) entry which is preliminary data.</text>
</comment>
<accession>X0XH80</accession>
<dbReference type="EMBL" id="BARS01049602">
    <property type="protein sequence ID" value="GAG34782.1"/>
    <property type="molecule type" value="Genomic_DNA"/>
</dbReference>
<organism evidence="1">
    <name type="scientific">marine sediment metagenome</name>
    <dbReference type="NCBI Taxonomy" id="412755"/>
    <lineage>
        <taxon>unclassified sequences</taxon>
        <taxon>metagenomes</taxon>
        <taxon>ecological metagenomes</taxon>
    </lineage>
</organism>
<feature type="non-terminal residue" evidence="1">
    <location>
        <position position="1"/>
    </location>
</feature>
<reference evidence="1" key="1">
    <citation type="journal article" date="2014" name="Front. Microbiol.">
        <title>High frequency of phylogenetically diverse reductive dehalogenase-homologous genes in deep subseafloor sedimentary metagenomes.</title>
        <authorList>
            <person name="Kawai M."/>
            <person name="Futagami T."/>
            <person name="Toyoda A."/>
            <person name="Takaki Y."/>
            <person name="Nishi S."/>
            <person name="Hori S."/>
            <person name="Arai W."/>
            <person name="Tsubouchi T."/>
            <person name="Morono Y."/>
            <person name="Uchiyama I."/>
            <person name="Ito T."/>
            <person name="Fujiyama A."/>
            <person name="Inagaki F."/>
            <person name="Takami H."/>
        </authorList>
    </citation>
    <scope>NUCLEOTIDE SEQUENCE</scope>
    <source>
        <strain evidence="1">Expedition CK06-06</strain>
    </source>
</reference>
<gene>
    <name evidence="1" type="ORF">S01H1_74177</name>
</gene>
<name>X0XH80_9ZZZZ</name>
<proteinExistence type="predicted"/>
<dbReference type="AlphaFoldDB" id="X0XH80"/>